<dbReference type="AlphaFoldDB" id="A0AAD3HJP5"/>
<feature type="compositionally biased region" description="Basic and acidic residues" evidence="1">
    <location>
        <begin position="23"/>
        <end position="32"/>
    </location>
</feature>
<name>A0AAD3HJP5_9CHLO</name>
<evidence type="ECO:0000313" key="2">
    <source>
        <dbReference type="EMBL" id="GFR43086.1"/>
    </source>
</evidence>
<gene>
    <name evidence="2" type="ORF">Agub_g4093</name>
</gene>
<feature type="region of interest" description="Disordered" evidence="1">
    <location>
        <begin position="1"/>
        <end position="93"/>
    </location>
</feature>
<feature type="compositionally biased region" description="Basic and acidic residues" evidence="1">
    <location>
        <begin position="68"/>
        <end position="79"/>
    </location>
</feature>
<accession>A0AAD3HJP5</accession>
<protein>
    <submittedName>
        <fullName evidence="2">Uncharacterized protein</fullName>
    </submittedName>
</protein>
<proteinExistence type="predicted"/>
<evidence type="ECO:0000256" key="1">
    <source>
        <dbReference type="SAM" id="MobiDB-lite"/>
    </source>
</evidence>
<dbReference type="Proteomes" id="UP001054857">
    <property type="component" value="Unassembled WGS sequence"/>
</dbReference>
<feature type="compositionally biased region" description="Acidic residues" evidence="1">
    <location>
        <begin position="35"/>
        <end position="45"/>
    </location>
</feature>
<feature type="region of interest" description="Disordered" evidence="1">
    <location>
        <begin position="149"/>
        <end position="178"/>
    </location>
</feature>
<feature type="compositionally biased region" description="Low complexity" evidence="1">
    <location>
        <begin position="159"/>
        <end position="169"/>
    </location>
</feature>
<dbReference type="EMBL" id="BMAR01000004">
    <property type="protein sequence ID" value="GFR43086.1"/>
    <property type="molecule type" value="Genomic_DNA"/>
</dbReference>
<comment type="caution">
    <text evidence="2">The sequence shown here is derived from an EMBL/GenBank/DDBJ whole genome shotgun (WGS) entry which is preliminary data.</text>
</comment>
<feature type="non-terminal residue" evidence="2">
    <location>
        <position position="197"/>
    </location>
</feature>
<keyword evidence="3" id="KW-1185">Reference proteome</keyword>
<evidence type="ECO:0000313" key="3">
    <source>
        <dbReference type="Proteomes" id="UP001054857"/>
    </source>
</evidence>
<organism evidence="2 3">
    <name type="scientific">Astrephomene gubernaculifera</name>
    <dbReference type="NCBI Taxonomy" id="47775"/>
    <lineage>
        <taxon>Eukaryota</taxon>
        <taxon>Viridiplantae</taxon>
        <taxon>Chlorophyta</taxon>
        <taxon>core chlorophytes</taxon>
        <taxon>Chlorophyceae</taxon>
        <taxon>CS clade</taxon>
        <taxon>Chlamydomonadales</taxon>
        <taxon>Astrephomenaceae</taxon>
        <taxon>Astrephomene</taxon>
    </lineage>
</organism>
<sequence>GRGRRPARAAYEDASSDGDEDREAVRDRRGGGDSESTEGEEEEEDGNRGGAAAGRSRRGAEPSGRAADAGRRADSRRFQADMASISADSHLPTPFVAPEMQRRVAPGLPFPGPRQPYLGHPLMADPHADAAMLQAAAASALTGRQVLQQTYEGAPRFRSPPGQQQPLEGSGLGGPGSLLQRLSSSVSDYLRLLSWGR</sequence>
<reference evidence="2 3" key="1">
    <citation type="journal article" date="2021" name="Sci. Rep.">
        <title>Genome sequencing of the multicellular alga Astrephomene provides insights into convergent evolution of germ-soma differentiation.</title>
        <authorList>
            <person name="Yamashita S."/>
            <person name="Yamamoto K."/>
            <person name="Matsuzaki R."/>
            <person name="Suzuki S."/>
            <person name="Yamaguchi H."/>
            <person name="Hirooka S."/>
            <person name="Minakuchi Y."/>
            <person name="Miyagishima S."/>
            <person name="Kawachi M."/>
            <person name="Toyoda A."/>
            <person name="Nozaki H."/>
        </authorList>
    </citation>
    <scope>NUCLEOTIDE SEQUENCE [LARGE SCALE GENOMIC DNA]</scope>
    <source>
        <strain evidence="2 3">NIES-4017</strain>
    </source>
</reference>